<dbReference type="HOGENOM" id="CLU_2715634_0_0_3"/>
<proteinExistence type="predicted"/>
<gene>
    <name evidence="1" type="ordered locus">Cyan7425_0746</name>
</gene>
<sequence>MEDYALTEEDGAAKLKGIGIFLLNLAADAMVKLLGVSLLPQVVDMPLHLDSTLGVNEFWREQVVLRLERAKF</sequence>
<organism evidence="1">
    <name type="scientific">Cyanothece sp. (strain PCC 7425 / ATCC 29141)</name>
    <dbReference type="NCBI Taxonomy" id="395961"/>
    <lineage>
        <taxon>Bacteria</taxon>
        <taxon>Bacillati</taxon>
        <taxon>Cyanobacteriota</taxon>
        <taxon>Cyanophyceae</taxon>
        <taxon>Gomontiellales</taxon>
        <taxon>Cyanothecaceae</taxon>
        <taxon>Cyanothece</taxon>
    </lineage>
</organism>
<dbReference type="STRING" id="395961.Cyan7425_0746"/>
<accession>B8HVV5</accession>
<dbReference type="EMBL" id="CP001344">
    <property type="protein sequence ID" value="ACL43133.1"/>
    <property type="molecule type" value="Genomic_DNA"/>
</dbReference>
<name>B8HVV5_CYAP4</name>
<reference evidence="1" key="1">
    <citation type="submission" date="2009-01" db="EMBL/GenBank/DDBJ databases">
        <title>Complete sequence of chromosome Cyanothece sp. PCC 7425.</title>
        <authorList>
            <consortium name="US DOE Joint Genome Institute"/>
            <person name="Lucas S."/>
            <person name="Copeland A."/>
            <person name="Lapidus A."/>
            <person name="Glavina del Rio T."/>
            <person name="Dalin E."/>
            <person name="Tice H."/>
            <person name="Bruce D."/>
            <person name="Goodwin L."/>
            <person name="Pitluck S."/>
            <person name="Sims D."/>
            <person name="Meineke L."/>
            <person name="Brettin T."/>
            <person name="Detter J.C."/>
            <person name="Han C."/>
            <person name="Larimer F."/>
            <person name="Land M."/>
            <person name="Hauser L."/>
            <person name="Kyrpides N."/>
            <person name="Ovchinnikova G."/>
            <person name="Liberton M."/>
            <person name="Stoeckel J."/>
            <person name="Banerjee A."/>
            <person name="Singh A."/>
            <person name="Page L."/>
            <person name="Sato H."/>
            <person name="Zhao L."/>
            <person name="Sherman L."/>
            <person name="Pakrasi H."/>
            <person name="Richardson P."/>
        </authorList>
    </citation>
    <scope>NUCLEOTIDE SEQUENCE</scope>
    <source>
        <strain evidence="1">PCC 7425</strain>
    </source>
</reference>
<dbReference type="KEGG" id="cyn:Cyan7425_0746"/>
<dbReference type="AlphaFoldDB" id="B8HVV5"/>
<protein>
    <submittedName>
        <fullName evidence="1">Uncharacterized protein</fullName>
    </submittedName>
</protein>
<evidence type="ECO:0000313" key="1">
    <source>
        <dbReference type="EMBL" id="ACL43133.1"/>
    </source>
</evidence>